<feature type="transmembrane region" description="Helical" evidence="5">
    <location>
        <begin position="60"/>
        <end position="81"/>
    </location>
</feature>
<evidence type="ECO:0000256" key="5">
    <source>
        <dbReference type="SAM" id="Phobius"/>
    </source>
</evidence>
<organism evidence="7 8">
    <name type="scientific">Moniliophthora roreri (strain MCA 2997)</name>
    <name type="common">Cocoa frosty pod rot fungus</name>
    <name type="synonym">Crinipellis roreri</name>
    <dbReference type="NCBI Taxonomy" id="1381753"/>
    <lineage>
        <taxon>Eukaryota</taxon>
        <taxon>Fungi</taxon>
        <taxon>Dikarya</taxon>
        <taxon>Basidiomycota</taxon>
        <taxon>Agaricomycotina</taxon>
        <taxon>Agaricomycetes</taxon>
        <taxon>Agaricomycetidae</taxon>
        <taxon>Agaricales</taxon>
        <taxon>Marasmiineae</taxon>
        <taxon>Marasmiaceae</taxon>
        <taxon>Moniliophthora</taxon>
    </lineage>
</organism>
<accession>V2XZE1</accession>
<evidence type="ECO:0000313" key="7">
    <source>
        <dbReference type="EMBL" id="ESK98226.1"/>
    </source>
</evidence>
<dbReference type="PANTHER" id="PTHR23241:SF102">
    <property type="entry name" value="LD23009P"/>
    <property type="match status" value="1"/>
</dbReference>
<proteinExistence type="predicted"/>
<dbReference type="PANTHER" id="PTHR23241">
    <property type="entry name" value="LATE EMBRYOGENESIS ABUNDANT PLANTS LEA-RELATED"/>
    <property type="match status" value="1"/>
</dbReference>
<comment type="caution">
    <text evidence="7">The sequence shown here is derived from an EMBL/GenBank/DDBJ whole genome shotgun (WGS) entry which is preliminary data.</text>
</comment>
<dbReference type="Proteomes" id="UP000017559">
    <property type="component" value="Unassembled WGS sequence"/>
</dbReference>
<dbReference type="AlphaFoldDB" id="V2XZE1"/>
<keyword evidence="8" id="KW-1185">Reference proteome</keyword>
<feature type="transmembrane region" description="Helical" evidence="5">
    <location>
        <begin position="20"/>
        <end position="48"/>
    </location>
</feature>
<evidence type="ECO:0000259" key="6">
    <source>
        <dbReference type="Pfam" id="PF13664"/>
    </source>
</evidence>
<evidence type="ECO:0000256" key="1">
    <source>
        <dbReference type="ARBA" id="ARBA00004370"/>
    </source>
</evidence>
<evidence type="ECO:0000256" key="2">
    <source>
        <dbReference type="ARBA" id="ARBA00022692"/>
    </source>
</evidence>
<dbReference type="Pfam" id="PF13664">
    <property type="entry name" value="DUF4149"/>
    <property type="match status" value="1"/>
</dbReference>
<feature type="transmembrane region" description="Helical" evidence="5">
    <location>
        <begin position="159"/>
        <end position="181"/>
    </location>
</feature>
<keyword evidence="3 5" id="KW-1133">Transmembrane helix</keyword>
<sequence length="189" mass="21003">MAKLELLTTQSLLNAFSLNGLYMIGYGWIFGTSLWVTFFGGVIAYRALPRQQFGALQHRVFPIYFFQSILVGSGLLVLWISSHPDVITHIQRPLVADVAQAYTLASVILAQSINYFVIGPMTSKTMFQRHKLEKEEGKAYNEPGVSEQMKALNRKFGSLHGISSLLNLYAVIALGFHGLWIGNSGVKGY</sequence>
<gene>
    <name evidence="7" type="ORF">Moror_273</name>
</gene>
<keyword evidence="2 5" id="KW-0812">Transmembrane</keyword>
<dbReference type="GO" id="GO:0016020">
    <property type="term" value="C:membrane"/>
    <property type="evidence" value="ECO:0007669"/>
    <property type="project" value="UniProtKB-SubCell"/>
</dbReference>
<feature type="domain" description="TMEM205-like" evidence="6">
    <location>
        <begin position="25"/>
        <end position="131"/>
    </location>
</feature>
<evidence type="ECO:0000256" key="4">
    <source>
        <dbReference type="ARBA" id="ARBA00023136"/>
    </source>
</evidence>
<protein>
    <recommendedName>
        <fullName evidence="6">TMEM205-like domain-containing protein</fullName>
    </recommendedName>
</protein>
<reference evidence="7 8" key="1">
    <citation type="journal article" date="2014" name="BMC Genomics">
        <title>Genome and secretome analysis of the hemibiotrophic fungal pathogen, Moniliophthora roreri, which causes frosty pod rot disease of cacao: mechanisms of the biotrophic and necrotrophic phases.</title>
        <authorList>
            <person name="Meinhardt L.W."/>
            <person name="Costa G.G.L."/>
            <person name="Thomazella D.P.T."/>
            <person name="Teixeira P.J.P.L."/>
            <person name="Carazzolle M.F."/>
            <person name="Schuster S.C."/>
            <person name="Carlson J.E."/>
            <person name="Guiltinan M.J."/>
            <person name="Mieczkowski P."/>
            <person name="Farmer A."/>
            <person name="Ramaraj T."/>
            <person name="Crozier J."/>
            <person name="Davis R.E."/>
            <person name="Shao J."/>
            <person name="Melnick R.L."/>
            <person name="Pereira G.A.G."/>
            <person name="Bailey B.A."/>
        </authorList>
    </citation>
    <scope>NUCLEOTIDE SEQUENCE [LARGE SCALE GENOMIC DNA]</scope>
    <source>
        <strain evidence="7 8">MCA 2997</strain>
    </source>
</reference>
<name>V2XZE1_MONRO</name>
<dbReference type="STRING" id="1381753.V2XZE1"/>
<dbReference type="KEGG" id="mrr:Moror_273"/>
<dbReference type="InterPro" id="IPR053009">
    <property type="entry name" value="Xanthocillin_Biosynth-Assoc"/>
</dbReference>
<dbReference type="HOGENOM" id="CLU_094297_0_0_1"/>
<evidence type="ECO:0000256" key="3">
    <source>
        <dbReference type="ARBA" id="ARBA00022989"/>
    </source>
</evidence>
<dbReference type="EMBL" id="AWSO01000003">
    <property type="protein sequence ID" value="ESK98226.1"/>
    <property type="molecule type" value="Genomic_DNA"/>
</dbReference>
<dbReference type="OrthoDB" id="1641132at2759"/>
<keyword evidence="4 5" id="KW-0472">Membrane</keyword>
<comment type="subcellular location">
    <subcellularLocation>
        <location evidence="1">Membrane</location>
    </subcellularLocation>
</comment>
<evidence type="ECO:0000313" key="8">
    <source>
        <dbReference type="Proteomes" id="UP000017559"/>
    </source>
</evidence>
<feature type="transmembrane region" description="Helical" evidence="5">
    <location>
        <begin position="101"/>
        <end position="121"/>
    </location>
</feature>
<dbReference type="InterPro" id="IPR025423">
    <property type="entry name" value="TMEM205-like"/>
</dbReference>